<feature type="transmembrane region" description="Helical" evidence="1">
    <location>
        <begin position="16"/>
        <end position="34"/>
    </location>
</feature>
<proteinExistence type="predicted"/>
<dbReference type="RefSeq" id="WP_230869512.1">
    <property type="nucleotide sequence ID" value="NZ_CP046640.1"/>
</dbReference>
<evidence type="ECO:0000313" key="3">
    <source>
        <dbReference type="Proteomes" id="UP000665020"/>
    </source>
</evidence>
<organism evidence="2 3">
    <name type="scientific">Iocasia fonsfrigidae</name>
    <dbReference type="NCBI Taxonomy" id="2682810"/>
    <lineage>
        <taxon>Bacteria</taxon>
        <taxon>Bacillati</taxon>
        <taxon>Bacillota</taxon>
        <taxon>Clostridia</taxon>
        <taxon>Halanaerobiales</taxon>
        <taxon>Halanaerobiaceae</taxon>
        <taxon>Iocasia</taxon>
    </lineage>
</organism>
<accession>A0A8A7K846</accession>
<keyword evidence="3" id="KW-1185">Reference proteome</keyword>
<keyword evidence="1" id="KW-0472">Membrane</keyword>
<protein>
    <submittedName>
        <fullName evidence="2">Uncharacterized protein</fullName>
    </submittedName>
</protein>
<feature type="transmembrane region" description="Helical" evidence="1">
    <location>
        <begin position="170"/>
        <end position="189"/>
    </location>
</feature>
<keyword evidence="1" id="KW-1133">Transmembrane helix</keyword>
<reference evidence="2" key="1">
    <citation type="submission" date="2019-12" db="EMBL/GenBank/DDBJ databases">
        <authorList>
            <person name="zhang j."/>
            <person name="sun C.M."/>
        </authorList>
    </citation>
    <scope>NUCLEOTIDE SEQUENCE</scope>
    <source>
        <strain evidence="2">NS-1</strain>
    </source>
</reference>
<dbReference type="KEGG" id="ifn:GM661_07880"/>
<sequence>MKEIITPFIENPVEYAFAYVLLVMIIWLFININLRIEKIEVKNIDRNDVFLTKCGKLLFLLKSEKDNKEKIEKIISEMVPYTSETFMNSLLSWESERDKIIIEIQDKMTTLKREQELFIYKDDLTTLKLFRKGIFISGLSNYIKSFIFLCFILLLILISFVAILEAYTNGTFAGILFISPYFCFILWVITFWEVYDTHKITKSVSFDRVVWFILYSLLIFIGIIIIALRIRYENNLVYIFGIITYLVLYYKVLDLGEFFELKKEKLDIA</sequence>
<feature type="transmembrane region" description="Helical" evidence="1">
    <location>
        <begin position="236"/>
        <end position="253"/>
    </location>
</feature>
<evidence type="ECO:0000256" key="1">
    <source>
        <dbReference type="SAM" id="Phobius"/>
    </source>
</evidence>
<feature type="transmembrane region" description="Helical" evidence="1">
    <location>
        <begin position="209"/>
        <end position="230"/>
    </location>
</feature>
<keyword evidence="1" id="KW-0812">Transmembrane</keyword>
<name>A0A8A7K846_9FIRM</name>
<evidence type="ECO:0000313" key="2">
    <source>
        <dbReference type="EMBL" id="QTL97906.1"/>
    </source>
</evidence>
<feature type="transmembrane region" description="Helical" evidence="1">
    <location>
        <begin position="146"/>
        <end position="164"/>
    </location>
</feature>
<dbReference type="EMBL" id="CP046640">
    <property type="protein sequence ID" value="QTL97906.1"/>
    <property type="molecule type" value="Genomic_DNA"/>
</dbReference>
<dbReference type="AlphaFoldDB" id="A0A8A7K846"/>
<gene>
    <name evidence="2" type="ORF">GM661_07880</name>
</gene>
<dbReference type="Proteomes" id="UP000665020">
    <property type="component" value="Chromosome"/>
</dbReference>